<keyword evidence="2" id="KW-0812">Transmembrane</keyword>
<protein>
    <recommendedName>
        <fullName evidence="5">DUF4190 domain-containing protein</fullName>
    </recommendedName>
</protein>
<keyword evidence="2" id="KW-0472">Membrane</keyword>
<comment type="caution">
    <text evidence="3">The sequence shown here is derived from an EMBL/GenBank/DDBJ whole genome shotgun (WGS) entry which is preliminary data.</text>
</comment>
<feature type="compositionally biased region" description="Polar residues" evidence="1">
    <location>
        <begin position="52"/>
        <end position="61"/>
    </location>
</feature>
<evidence type="ECO:0000313" key="4">
    <source>
        <dbReference type="Proteomes" id="UP000287609"/>
    </source>
</evidence>
<feature type="region of interest" description="Disordered" evidence="1">
    <location>
        <begin position="151"/>
        <end position="241"/>
    </location>
</feature>
<keyword evidence="2" id="KW-1133">Transmembrane helix</keyword>
<dbReference type="AlphaFoldDB" id="A0A430FTD0"/>
<sequence>MTQHDPLPQSDSQANIPTNASANESSQATKEQKPVTQNVPQMPSVPAVPNIAKSSVVPSSTTHEESSEAPTMEFAQFKASNAAAEPAATSAPTAPVMAAAPATSNEESASTASSAHAAALPYGVLAQDLGENPNGLEYGAMANEFPANYDPYLYGHPDTPASENAQQHTPQEMQPVQHTPQPPQQGPNHPYYNPEFYPFGLPDDAAQNGQSNYGAPHPDDGMHMPPQQHHEFPQGPMNAQQKPHRIINGIDLDDPQQNPAYGHWDPASIISFILALVFPCPILPAILGGMSMWRTKVFHMKGFGLAVAAVIINVLYSISFFYLMAHGISMNDLANQMQSVLQTATDSTKAIKA</sequence>
<keyword evidence="4" id="KW-1185">Reference proteome</keyword>
<evidence type="ECO:0000313" key="3">
    <source>
        <dbReference type="EMBL" id="RSX56143.1"/>
    </source>
</evidence>
<evidence type="ECO:0000256" key="1">
    <source>
        <dbReference type="SAM" id="MobiDB-lite"/>
    </source>
</evidence>
<feature type="compositionally biased region" description="Basic and acidic residues" evidence="1">
    <location>
        <begin position="217"/>
        <end position="232"/>
    </location>
</feature>
<reference evidence="3 4" key="1">
    <citation type="submission" date="2018-09" db="EMBL/GenBank/DDBJ databases">
        <title>Characterization of the phylogenetic diversity of five novel species belonging to the genus Bifidobacterium.</title>
        <authorList>
            <person name="Lugli G.A."/>
            <person name="Duranti S."/>
            <person name="Milani C."/>
        </authorList>
    </citation>
    <scope>NUCLEOTIDE SEQUENCE [LARGE SCALE GENOMIC DNA]</scope>
    <source>
        <strain evidence="3 4">2036B</strain>
    </source>
</reference>
<feature type="transmembrane region" description="Helical" evidence="2">
    <location>
        <begin position="302"/>
        <end position="325"/>
    </location>
</feature>
<gene>
    <name evidence="3" type="ORF">D2E26_0706</name>
</gene>
<accession>A0A430FTD0</accession>
<feature type="region of interest" description="Disordered" evidence="1">
    <location>
        <begin position="1"/>
        <end position="112"/>
    </location>
</feature>
<organism evidence="3 4">
    <name type="scientific">Bifidobacterium dolichotidis</name>
    <dbReference type="NCBI Taxonomy" id="2306976"/>
    <lineage>
        <taxon>Bacteria</taxon>
        <taxon>Bacillati</taxon>
        <taxon>Actinomycetota</taxon>
        <taxon>Actinomycetes</taxon>
        <taxon>Bifidobacteriales</taxon>
        <taxon>Bifidobacteriaceae</taxon>
        <taxon>Bifidobacterium</taxon>
    </lineage>
</organism>
<evidence type="ECO:0000256" key="2">
    <source>
        <dbReference type="SAM" id="Phobius"/>
    </source>
</evidence>
<dbReference type="EMBL" id="QXGM01000001">
    <property type="protein sequence ID" value="RSX56143.1"/>
    <property type="molecule type" value="Genomic_DNA"/>
</dbReference>
<feature type="compositionally biased region" description="Polar residues" evidence="1">
    <location>
        <begin position="161"/>
        <end position="172"/>
    </location>
</feature>
<feature type="compositionally biased region" description="Polar residues" evidence="1">
    <location>
        <begin position="1"/>
        <end position="41"/>
    </location>
</feature>
<evidence type="ECO:0008006" key="5">
    <source>
        <dbReference type="Google" id="ProtNLM"/>
    </source>
</evidence>
<name>A0A430FTD0_9BIFI</name>
<proteinExistence type="predicted"/>
<dbReference type="Proteomes" id="UP000287609">
    <property type="component" value="Unassembled WGS sequence"/>
</dbReference>
<feature type="compositionally biased region" description="Low complexity" evidence="1">
    <location>
        <begin position="79"/>
        <end position="112"/>
    </location>
</feature>
<feature type="transmembrane region" description="Helical" evidence="2">
    <location>
        <begin position="269"/>
        <end position="290"/>
    </location>
</feature>